<dbReference type="AlphaFoldDB" id="A0A0R1RX77"/>
<protein>
    <submittedName>
        <fullName evidence="4">Uncharacterized protein</fullName>
    </submittedName>
</protein>
<evidence type="ECO:0000259" key="3">
    <source>
        <dbReference type="Pfam" id="PF11797"/>
    </source>
</evidence>
<feature type="transmembrane region" description="Helical" evidence="1">
    <location>
        <begin position="333"/>
        <end position="352"/>
    </location>
</feature>
<dbReference type="Proteomes" id="UP000051264">
    <property type="component" value="Unassembled WGS sequence"/>
</dbReference>
<gene>
    <name evidence="4" type="ORF">FC69_GL000601</name>
</gene>
<sequence length="360" mass="39748">MALYIGGGGIENVLKQQRLLKLSGQLIIGLGILLVMTGSVSAKAKKQSVEVPAESKATFMLMPELPKDNLGGEHLGYFNLKLKKGQKRTVRLKVFNPTSQALTIYGQVEDATTLDNGVVDYLGTKSIDRQLLPQPGSQLVQVPAKTTLPANATQWVTVTVQAPKNGFKGQKATAINLSANQIAKQTAVQNHYVYAIGLILNGQKLAKKAYQQIQSPGIKTRFVKQHRAAISVKIANPDPVYLKKAAIKVNLQNQKWSLIQYQQQWTNRKIAPSSSFYADVPLGGKRLVSGAYRLTLTVKSSGNTKTLHKYVQITKGQAHYINRYNYAYLKNRNVLIVSAVLLVGLIGGWLIYRKHKHHQI</sequence>
<organism evidence="4 5">
    <name type="scientific">Latilactobacillus fuchuensis DSM 14340 = JCM 11249</name>
    <dbReference type="NCBI Taxonomy" id="1423747"/>
    <lineage>
        <taxon>Bacteria</taxon>
        <taxon>Bacillati</taxon>
        <taxon>Bacillota</taxon>
        <taxon>Bacilli</taxon>
        <taxon>Lactobacillales</taxon>
        <taxon>Lactobacillaceae</taxon>
        <taxon>Latilactobacillus</taxon>
    </lineage>
</organism>
<accession>A0A0R1RX77</accession>
<dbReference type="eggNOG" id="COG4072">
    <property type="taxonomic scope" value="Bacteria"/>
</dbReference>
<feature type="domain" description="WxL Interacting Protein peptidoglycan binding" evidence="2">
    <location>
        <begin position="59"/>
        <end position="178"/>
    </location>
</feature>
<keyword evidence="1" id="KW-0812">Transmembrane</keyword>
<proteinExistence type="predicted"/>
<evidence type="ECO:0000313" key="4">
    <source>
        <dbReference type="EMBL" id="KRL61632.1"/>
    </source>
</evidence>
<dbReference type="PATRIC" id="fig|1423747.3.peg.614"/>
<dbReference type="InterPro" id="IPR010317">
    <property type="entry name" value="WxLIP_PGBD"/>
</dbReference>
<dbReference type="InterPro" id="IPR021759">
    <property type="entry name" value="WxLIP_HBD"/>
</dbReference>
<name>A0A0R1RX77_9LACO</name>
<evidence type="ECO:0000313" key="5">
    <source>
        <dbReference type="Proteomes" id="UP000051264"/>
    </source>
</evidence>
<evidence type="ECO:0000256" key="1">
    <source>
        <dbReference type="SAM" id="Phobius"/>
    </source>
</evidence>
<feature type="domain" description="WxL Interacting Protein host binding" evidence="3">
    <location>
        <begin position="184"/>
        <end position="322"/>
    </location>
</feature>
<evidence type="ECO:0000259" key="2">
    <source>
        <dbReference type="Pfam" id="PF06030"/>
    </source>
</evidence>
<keyword evidence="1" id="KW-0472">Membrane</keyword>
<dbReference type="Pfam" id="PF11797">
    <property type="entry name" value="WxLIP_HBD"/>
    <property type="match status" value="1"/>
</dbReference>
<dbReference type="STRING" id="1423747.FC69_GL000601"/>
<reference evidence="4 5" key="1">
    <citation type="journal article" date="2015" name="Genome Announc.">
        <title>Expanding the biotechnology potential of lactobacilli through comparative genomics of 213 strains and associated genera.</title>
        <authorList>
            <person name="Sun Z."/>
            <person name="Harris H.M."/>
            <person name="McCann A."/>
            <person name="Guo C."/>
            <person name="Argimon S."/>
            <person name="Zhang W."/>
            <person name="Yang X."/>
            <person name="Jeffery I.B."/>
            <person name="Cooney J.C."/>
            <person name="Kagawa T.F."/>
            <person name="Liu W."/>
            <person name="Song Y."/>
            <person name="Salvetti E."/>
            <person name="Wrobel A."/>
            <person name="Rasinkangas P."/>
            <person name="Parkhill J."/>
            <person name="Rea M.C."/>
            <person name="O'Sullivan O."/>
            <person name="Ritari J."/>
            <person name="Douillard F.P."/>
            <person name="Paul Ross R."/>
            <person name="Yang R."/>
            <person name="Briner A.E."/>
            <person name="Felis G.E."/>
            <person name="de Vos W.M."/>
            <person name="Barrangou R."/>
            <person name="Klaenhammer T.R."/>
            <person name="Caufield P.W."/>
            <person name="Cui Y."/>
            <person name="Zhang H."/>
            <person name="O'Toole P.W."/>
        </authorList>
    </citation>
    <scope>NUCLEOTIDE SEQUENCE [LARGE SCALE GENOMIC DNA]</scope>
    <source>
        <strain evidence="4 5">DSM 14340</strain>
    </source>
</reference>
<keyword evidence="1" id="KW-1133">Transmembrane helix</keyword>
<dbReference type="Pfam" id="PF06030">
    <property type="entry name" value="WxLIP_PGBD"/>
    <property type="match status" value="1"/>
</dbReference>
<dbReference type="EMBL" id="AZEX01000015">
    <property type="protein sequence ID" value="KRL61632.1"/>
    <property type="molecule type" value="Genomic_DNA"/>
</dbReference>
<comment type="caution">
    <text evidence="4">The sequence shown here is derived from an EMBL/GenBank/DDBJ whole genome shotgun (WGS) entry which is preliminary data.</text>
</comment>